<dbReference type="AlphaFoldDB" id="A0A4Y3RH47"/>
<sequence length="145" mass="16267">MTRSAERTPTDPKWRVYEKAVAEYVRQLDPGVTVEHDQRLPGLLSGRPRQIDVLVRGKLAGETILIVWECKDYARAVGLGTVEEFISKLVDVGANKGVLIASCGFTEAAIRRLENTAQPRVNAYMFRVGPPPPKARYEDLDDWLD</sequence>
<comment type="caution">
    <text evidence="2">The sequence shown here is derived from an EMBL/GenBank/DDBJ whole genome shotgun (WGS) entry which is preliminary data.</text>
</comment>
<dbReference type="OrthoDB" id="4162141at2"/>
<evidence type="ECO:0000313" key="3">
    <source>
        <dbReference type="Proteomes" id="UP000315226"/>
    </source>
</evidence>
<dbReference type="GO" id="GO:0009307">
    <property type="term" value="P:DNA restriction-modification system"/>
    <property type="evidence" value="ECO:0007669"/>
    <property type="project" value="InterPro"/>
</dbReference>
<dbReference type="InterPro" id="IPR011856">
    <property type="entry name" value="tRNA_endonuc-like_dom_sf"/>
</dbReference>
<organism evidence="2 3">
    <name type="scientific">Streptomyces gardneri</name>
    <dbReference type="NCBI Taxonomy" id="66892"/>
    <lineage>
        <taxon>Bacteria</taxon>
        <taxon>Bacillati</taxon>
        <taxon>Actinomycetota</taxon>
        <taxon>Actinomycetes</taxon>
        <taxon>Kitasatosporales</taxon>
        <taxon>Streptomycetaceae</taxon>
        <taxon>Streptomyces</taxon>
    </lineage>
</organism>
<dbReference type="EMBL" id="BJMN01000015">
    <property type="protein sequence ID" value="GEB57116.1"/>
    <property type="molecule type" value="Genomic_DNA"/>
</dbReference>
<accession>A0A4Y3RH47</accession>
<keyword evidence="3" id="KW-1185">Reference proteome</keyword>
<evidence type="ECO:0000259" key="1">
    <source>
        <dbReference type="Pfam" id="PF04471"/>
    </source>
</evidence>
<protein>
    <recommendedName>
        <fullName evidence="1">Restriction endonuclease type IV Mrr domain-containing protein</fullName>
    </recommendedName>
</protein>
<dbReference type="Pfam" id="PF04471">
    <property type="entry name" value="Mrr_cat"/>
    <property type="match status" value="1"/>
</dbReference>
<dbReference type="RefSeq" id="WP_141296745.1">
    <property type="nucleotide sequence ID" value="NZ_BJMN01000015.1"/>
</dbReference>
<gene>
    <name evidence="2" type="ORF">SGA01_27210</name>
</gene>
<dbReference type="GO" id="GO:0004519">
    <property type="term" value="F:endonuclease activity"/>
    <property type="evidence" value="ECO:0007669"/>
    <property type="project" value="InterPro"/>
</dbReference>
<dbReference type="GO" id="GO:0003677">
    <property type="term" value="F:DNA binding"/>
    <property type="evidence" value="ECO:0007669"/>
    <property type="project" value="InterPro"/>
</dbReference>
<dbReference type="Gene3D" id="3.40.1350.10">
    <property type="match status" value="1"/>
</dbReference>
<evidence type="ECO:0000313" key="2">
    <source>
        <dbReference type="EMBL" id="GEB57116.1"/>
    </source>
</evidence>
<name>A0A4Y3RH47_9ACTN</name>
<dbReference type="InterPro" id="IPR007560">
    <property type="entry name" value="Restrct_endonuc_IV_Mrr"/>
</dbReference>
<dbReference type="InterPro" id="IPR011335">
    <property type="entry name" value="Restrct_endonuc-II-like"/>
</dbReference>
<dbReference type="Proteomes" id="UP000315226">
    <property type="component" value="Unassembled WGS sequence"/>
</dbReference>
<reference evidence="2 3" key="1">
    <citation type="submission" date="2019-06" db="EMBL/GenBank/DDBJ databases">
        <title>Whole genome shotgun sequence of Streptomyces gardneri NBRC 12865.</title>
        <authorList>
            <person name="Hosoyama A."/>
            <person name="Uohara A."/>
            <person name="Ohji S."/>
            <person name="Ichikawa N."/>
        </authorList>
    </citation>
    <scope>NUCLEOTIDE SEQUENCE [LARGE SCALE GENOMIC DNA]</scope>
    <source>
        <strain evidence="2 3">NBRC 12865</strain>
    </source>
</reference>
<feature type="domain" description="Restriction endonuclease type IV Mrr" evidence="1">
    <location>
        <begin position="14"/>
        <end position="115"/>
    </location>
</feature>
<dbReference type="SUPFAM" id="SSF52980">
    <property type="entry name" value="Restriction endonuclease-like"/>
    <property type="match status" value="1"/>
</dbReference>
<proteinExistence type="predicted"/>